<dbReference type="EMBL" id="CP014586">
    <property type="protein sequence ID" value="ANZ76429.1"/>
    <property type="molecule type" value="Genomic_DNA"/>
</dbReference>
<organism evidence="12 13">
    <name type="scientific">Komagataella pastoris</name>
    <name type="common">Yeast</name>
    <name type="synonym">Pichia pastoris</name>
    <dbReference type="NCBI Taxonomy" id="4922"/>
    <lineage>
        <taxon>Eukaryota</taxon>
        <taxon>Fungi</taxon>
        <taxon>Dikarya</taxon>
        <taxon>Ascomycota</taxon>
        <taxon>Saccharomycotina</taxon>
        <taxon>Pichiomycetes</taxon>
        <taxon>Pichiales</taxon>
        <taxon>Pichiaceae</taxon>
        <taxon>Komagataella</taxon>
    </lineage>
</organism>
<keyword evidence="13" id="KW-1185">Reference proteome</keyword>
<comment type="similarity">
    <text evidence="3">Belongs to the snRNP SmB/SmN family.</text>
</comment>
<dbReference type="SUPFAM" id="SSF50182">
    <property type="entry name" value="Sm-like ribonucleoproteins"/>
    <property type="match status" value="1"/>
</dbReference>
<dbReference type="GO" id="GO:0000398">
    <property type="term" value="P:mRNA splicing, via spliceosome"/>
    <property type="evidence" value="ECO:0007669"/>
    <property type="project" value="TreeGrafter"/>
</dbReference>
<protein>
    <recommendedName>
        <fullName evidence="10">Sm protein B</fullName>
    </recommendedName>
</protein>
<keyword evidence="6" id="KW-0694">RNA-binding</keyword>
<evidence type="ECO:0000256" key="3">
    <source>
        <dbReference type="ARBA" id="ARBA00009123"/>
    </source>
</evidence>
<evidence type="ECO:0000256" key="7">
    <source>
        <dbReference type="ARBA" id="ARBA00023187"/>
    </source>
</evidence>
<dbReference type="Gene3D" id="2.30.30.100">
    <property type="match status" value="1"/>
</dbReference>
<proteinExistence type="inferred from homology"/>
<evidence type="ECO:0000256" key="10">
    <source>
        <dbReference type="ARBA" id="ARBA00041355"/>
    </source>
</evidence>
<keyword evidence="5" id="KW-0507">mRNA processing</keyword>
<dbReference type="PANTHER" id="PTHR10701">
    <property type="entry name" value="SMALL NUCLEAR RIBONUCLEOPROTEIN-ASSOCIATED PROTEIN B AND N"/>
    <property type="match status" value="1"/>
</dbReference>
<dbReference type="InterPro" id="IPR010920">
    <property type="entry name" value="LSM_dom_sf"/>
</dbReference>
<dbReference type="GO" id="GO:0046540">
    <property type="term" value="C:U4/U6 x U5 tri-snRNP complex"/>
    <property type="evidence" value="ECO:0007669"/>
    <property type="project" value="TreeGrafter"/>
</dbReference>
<sequence length="153" mass="17026">MSSLSKRTKLASLVGYHIRVYTVDSRQLVGELISFDKHMNLVLSETEEFRVTKKSYAQLKKQAQQKAGQPLDESNIQETKRSLGLIILRGEHIVSVSIEGKPTTHQGSRINISNAGGIPESKGVIRPLKAEPALTKPLKTTHRITKPQGFRKV</sequence>
<dbReference type="AlphaFoldDB" id="A0A1B2JED2"/>
<dbReference type="CDD" id="cd01717">
    <property type="entry name" value="Sm_B"/>
    <property type="match status" value="1"/>
</dbReference>
<evidence type="ECO:0000256" key="1">
    <source>
        <dbReference type="ARBA" id="ARBA00004123"/>
    </source>
</evidence>
<evidence type="ECO:0000313" key="13">
    <source>
        <dbReference type="Proteomes" id="UP000094565"/>
    </source>
</evidence>
<dbReference type="GO" id="GO:0070990">
    <property type="term" value="F:snRNP binding"/>
    <property type="evidence" value="ECO:0007669"/>
    <property type="project" value="TreeGrafter"/>
</dbReference>
<evidence type="ECO:0000256" key="6">
    <source>
        <dbReference type="ARBA" id="ARBA00022884"/>
    </source>
</evidence>
<dbReference type="GO" id="GO:0005687">
    <property type="term" value="C:U4 snRNP"/>
    <property type="evidence" value="ECO:0007669"/>
    <property type="project" value="TreeGrafter"/>
</dbReference>
<dbReference type="Pfam" id="PF01423">
    <property type="entry name" value="LSM"/>
    <property type="match status" value="1"/>
</dbReference>
<dbReference type="GO" id="GO:0005686">
    <property type="term" value="C:U2 snRNP"/>
    <property type="evidence" value="ECO:0007669"/>
    <property type="project" value="TreeGrafter"/>
</dbReference>
<evidence type="ECO:0000259" key="11">
    <source>
        <dbReference type="PROSITE" id="PS52002"/>
    </source>
</evidence>
<dbReference type="GO" id="GO:0071013">
    <property type="term" value="C:catalytic step 2 spliceosome"/>
    <property type="evidence" value="ECO:0007669"/>
    <property type="project" value="TreeGrafter"/>
</dbReference>
<evidence type="ECO:0000256" key="4">
    <source>
        <dbReference type="ARBA" id="ARBA00022490"/>
    </source>
</evidence>
<dbReference type="GO" id="GO:0003723">
    <property type="term" value="F:RNA binding"/>
    <property type="evidence" value="ECO:0007669"/>
    <property type="project" value="UniProtKB-KW"/>
</dbReference>
<evidence type="ECO:0000256" key="8">
    <source>
        <dbReference type="ARBA" id="ARBA00023242"/>
    </source>
</evidence>
<gene>
    <name evidence="12" type="primary">SMB1</name>
    <name evidence="12" type="ORF">ATY40_BA7504082</name>
</gene>
<keyword evidence="8" id="KW-0539">Nucleus</keyword>
<evidence type="ECO:0000256" key="5">
    <source>
        <dbReference type="ARBA" id="ARBA00022664"/>
    </source>
</evidence>
<dbReference type="InterPro" id="IPR047575">
    <property type="entry name" value="Sm"/>
</dbReference>
<dbReference type="GO" id="GO:0071004">
    <property type="term" value="C:U2-type prespliceosome"/>
    <property type="evidence" value="ECO:0007669"/>
    <property type="project" value="TreeGrafter"/>
</dbReference>
<evidence type="ECO:0000313" key="12">
    <source>
        <dbReference type="EMBL" id="ANZ76429.1"/>
    </source>
</evidence>
<dbReference type="GO" id="GO:0005685">
    <property type="term" value="C:U1 snRNP"/>
    <property type="evidence" value="ECO:0007669"/>
    <property type="project" value="TreeGrafter"/>
</dbReference>
<dbReference type="Proteomes" id="UP000094565">
    <property type="component" value="Chromosome 3"/>
</dbReference>
<keyword evidence="7" id="KW-0508">mRNA splicing</keyword>
<dbReference type="PANTHER" id="PTHR10701:SF0">
    <property type="entry name" value="SMALL NUCLEAR RIBONUCLEOPROTEIN-ASSOCIATED PROTEIN B"/>
    <property type="match status" value="1"/>
</dbReference>
<evidence type="ECO:0000256" key="2">
    <source>
        <dbReference type="ARBA" id="ARBA00004496"/>
    </source>
</evidence>
<dbReference type="InterPro" id="IPR050914">
    <property type="entry name" value="snRNP_SmB/NAA38-like"/>
</dbReference>
<keyword evidence="9" id="KW-0687">Ribonucleoprotein</keyword>
<dbReference type="InterPro" id="IPR001163">
    <property type="entry name" value="Sm_dom_euk/arc"/>
</dbReference>
<dbReference type="GO" id="GO:0005682">
    <property type="term" value="C:U5 snRNP"/>
    <property type="evidence" value="ECO:0007669"/>
    <property type="project" value="TreeGrafter"/>
</dbReference>
<keyword evidence="4" id="KW-0963">Cytoplasm</keyword>
<dbReference type="GO" id="GO:0005737">
    <property type="term" value="C:cytoplasm"/>
    <property type="evidence" value="ECO:0007669"/>
    <property type="project" value="UniProtKB-SubCell"/>
</dbReference>
<reference evidence="12 13" key="1">
    <citation type="submission" date="2016-02" db="EMBL/GenBank/DDBJ databases">
        <title>Comparative genomic and transcriptomic foundation for Pichia pastoris.</title>
        <authorList>
            <person name="Love K.R."/>
            <person name="Shah K.A."/>
            <person name="Whittaker C.A."/>
            <person name="Wu J."/>
            <person name="Bartlett M.C."/>
            <person name="Ma D."/>
            <person name="Leeson R.L."/>
            <person name="Priest M."/>
            <person name="Young S.K."/>
            <person name="Love J.C."/>
        </authorList>
    </citation>
    <scope>NUCLEOTIDE SEQUENCE [LARGE SCALE GENOMIC DNA]</scope>
    <source>
        <strain evidence="12 13">ATCC 28485</strain>
    </source>
</reference>
<accession>A0A1B2JED2</accession>
<feature type="domain" description="Sm" evidence="11">
    <location>
        <begin position="5"/>
        <end position="102"/>
    </location>
</feature>
<dbReference type="PROSITE" id="PS52002">
    <property type="entry name" value="SM"/>
    <property type="match status" value="1"/>
</dbReference>
<name>A0A1B2JED2_PICPA</name>
<dbReference type="OrthoDB" id="2020720at2759"/>
<evidence type="ECO:0000256" key="9">
    <source>
        <dbReference type="ARBA" id="ARBA00023274"/>
    </source>
</evidence>
<comment type="subcellular location">
    <subcellularLocation>
        <location evidence="2">Cytoplasm</location>
    </subcellularLocation>
    <subcellularLocation>
        <location evidence="1">Nucleus</location>
    </subcellularLocation>
</comment>
<dbReference type="SMART" id="SM00651">
    <property type="entry name" value="Sm"/>
    <property type="match status" value="1"/>
</dbReference>